<evidence type="ECO:0000313" key="1">
    <source>
        <dbReference type="EMBL" id="MFC5138824.1"/>
    </source>
</evidence>
<proteinExistence type="predicted"/>
<dbReference type="RefSeq" id="WP_378021028.1">
    <property type="nucleotide sequence ID" value="NZ_JBHSKG010000005.1"/>
</dbReference>
<accession>A0ABV9ZH94</accession>
<comment type="caution">
    <text evidence="1">The sequence shown here is derived from an EMBL/GenBank/DDBJ whole genome shotgun (WGS) entry which is preliminary data.</text>
</comment>
<sequence>MLEWSDTLSGTDLAAALGFPPPDDAAWARVADGGAESVELKVLLTPEPGSTVHLVGRHGRVRTRRLHLLDTPDLGLAHLGVHVRLRDRGRDRWDLTVRVRGEDPVPGGAPPAGSRIELDMLPGLVHRSTEVREPLDRERALDVRDARVPVQKVLTADQEELLLGAAGELGGAELEVFGPLVIERAPVPRPRCGLAHARHERFRFPDGRVLEEFSARCAPADARRTAEAVAVFLATHGLAPAPPHRTKTTMWTEQLRTARSRWADPPWDA</sequence>
<name>A0ABV9ZH94_9PSEU</name>
<dbReference type="EMBL" id="JBHSKG010000005">
    <property type="protein sequence ID" value="MFC5138824.1"/>
    <property type="molecule type" value="Genomic_DNA"/>
</dbReference>
<keyword evidence="2" id="KW-1185">Reference proteome</keyword>
<evidence type="ECO:0008006" key="3">
    <source>
        <dbReference type="Google" id="ProtNLM"/>
    </source>
</evidence>
<dbReference type="Proteomes" id="UP001596175">
    <property type="component" value="Unassembled WGS sequence"/>
</dbReference>
<protein>
    <recommendedName>
        <fullName evidence="3">CYTH domain-containing protein</fullName>
    </recommendedName>
</protein>
<reference evidence="2" key="1">
    <citation type="journal article" date="2019" name="Int. J. Syst. Evol. Microbiol.">
        <title>The Global Catalogue of Microorganisms (GCM) 10K type strain sequencing project: providing services to taxonomists for standard genome sequencing and annotation.</title>
        <authorList>
            <consortium name="The Broad Institute Genomics Platform"/>
            <consortium name="The Broad Institute Genome Sequencing Center for Infectious Disease"/>
            <person name="Wu L."/>
            <person name="Ma J."/>
        </authorList>
    </citation>
    <scope>NUCLEOTIDE SEQUENCE [LARGE SCALE GENOMIC DNA]</scope>
    <source>
        <strain evidence="2">XZYJ18</strain>
    </source>
</reference>
<organism evidence="1 2">
    <name type="scientific">Actinomycetospora rhizophila</name>
    <dbReference type="NCBI Taxonomy" id="1416876"/>
    <lineage>
        <taxon>Bacteria</taxon>
        <taxon>Bacillati</taxon>
        <taxon>Actinomycetota</taxon>
        <taxon>Actinomycetes</taxon>
        <taxon>Pseudonocardiales</taxon>
        <taxon>Pseudonocardiaceae</taxon>
        <taxon>Actinomycetospora</taxon>
    </lineage>
</organism>
<gene>
    <name evidence="1" type="ORF">ACFPK1_11320</name>
</gene>
<evidence type="ECO:0000313" key="2">
    <source>
        <dbReference type="Proteomes" id="UP001596175"/>
    </source>
</evidence>